<protein>
    <submittedName>
        <fullName evidence="1">Uncharacterized protein</fullName>
    </submittedName>
</protein>
<dbReference type="KEGG" id="tcl:Tchl_0743"/>
<dbReference type="STRING" id="96773.Tchl_0743"/>
<reference evidence="1 2" key="1">
    <citation type="submission" date="2016-12" db="EMBL/GenBank/DDBJ databases">
        <title>Complete genome sequence of Thauera chlorobenzoica, a Betaproteobacterium degrading haloaromatics anaerobically to CO2 and halides.</title>
        <authorList>
            <person name="Goris T."/>
            <person name="Mergelsberg M."/>
            <person name="Boll M."/>
        </authorList>
    </citation>
    <scope>NUCLEOTIDE SEQUENCE [LARGE SCALE GENOMIC DNA]</scope>
    <source>
        <strain evidence="1 2">3CB1</strain>
    </source>
</reference>
<dbReference type="OrthoDB" id="8537043at2"/>
<proteinExistence type="predicted"/>
<sequence>MNIREAARTAAIAVAVVAWAAAAHYTSALVASSAWGALLGLSPLAAIATAFAWRSPHRPAMLALLALAAAGLTAVWPQLVQNVGWLYFVQHVGTNALLGVAFGRTLGHGRKPMCTGLAALVHPELSPRLERYTRQITVAWSLFFALMSTASVLLFAFAPITVWSAFANLLTLPLVALMFAAEYAVRRCVLPPEDRSGVLDAVRAYWRSSAPATPSDR</sequence>
<dbReference type="AlphaFoldDB" id="A0A1H5UKU1"/>
<keyword evidence="2" id="KW-1185">Reference proteome</keyword>
<name>A0A1H5UKU1_9RHOO</name>
<gene>
    <name evidence="1" type="ORF">Tchl_0743</name>
</gene>
<dbReference type="Proteomes" id="UP000185739">
    <property type="component" value="Chromosome"/>
</dbReference>
<organism evidence="1 2">
    <name type="scientific">Thauera chlorobenzoica</name>
    <dbReference type="NCBI Taxonomy" id="96773"/>
    <lineage>
        <taxon>Bacteria</taxon>
        <taxon>Pseudomonadati</taxon>
        <taxon>Pseudomonadota</taxon>
        <taxon>Betaproteobacteria</taxon>
        <taxon>Rhodocyclales</taxon>
        <taxon>Zoogloeaceae</taxon>
        <taxon>Thauera</taxon>
    </lineage>
</organism>
<dbReference type="EMBL" id="CP018839">
    <property type="protein sequence ID" value="APR03607.1"/>
    <property type="molecule type" value="Genomic_DNA"/>
</dbReference>
<evidence type="ECO:0000313" key="2">
    <source>
        <dbReference type="Proteomes" id="UP000185739"/>
    </source>
</evidence>
<accession>A0A1H5UKU1</accession>
<dbReference type="RefSeq" id="WP_075147202.1">
    <property type="nucleotide sequence ID" value="NZ_CP018839.1"/>
</dbReference>
<evidence type="ECO:0000313" key="1">
    <source>
        <dbReference type="EMBL" id="APR03607.1"/>
    </source>
</evidence>